<evidence type="ECO:0000259" key="5">
    <source>
        <dbReference type="PROSITE" id="PS50931"/>
    </source>
</evidence>
<organism evidence="6 7">
    <name type="scientific">Oceanispirochaeta crateris</name>
    <dbReference type="NCBI Taxonomy" id="2518645"/>
    <lineage>
        <taxon>Bacteria</taxon>
        <taxon>Pseudomonadati</taxon>
        <taxon>Spirochaetota</taxon>
        <taxon>Spirochaetia</taxon>
        <taxon>Spirochaetales</taxon>
        <taxon>Spirochaetaceae</taxon>
        <taxon>Oceanispirochaeta</taxon>
    </lineage>
</organism>
<name>A0A5C1QPW1_9SPIO</name>
<evidence type="ECO:0000313" key="6">
    <source>
        <dbReference type="EMBL" id="QEN08644.1"/>
    </source>
</evidence>
<feature type="domain" description="HTH lysR-type" evidence="5">
    <location>
        <begin position="1"/>
        <end position="58"/>
    </location>
</feature>
<dbReference type="NCBIfam" id="NF008722">
    <property type="entry name" value="PRK11716.1"/>
    <property type="match status" value="1"/>
</dbReference>
<dbReference type="GO" id="GO:0000976">
    <property type="term" value="F:transcription cis-regulatory region binding"/>
    <property type="evidence" value="ECO:0007669"/>
    <property type="project" value="TreeGrafter"/>
</dbReference>
<evidence type="ECO:0000256" key="2">
    <source>
        <dbReference type="ARBA" id="ARBA00023015"/>
    </source>
</evidence>
<dbReference type="InterPro" id="IPR000847">
    <property type="entry name" value="LysR_HTH_N"/>
</dbReference>
<dbReference type="Gene3D" id="3.40.190.290">
    <property type="match status" value="1"/>
</dbReference>
<dbReference type="OrthoDB" id="9803714at2"/>
<gene>
    <name evidence="6" type="primary">ilvY</name>
    <name evidence="6" type="ORF">EXM22_11845</name>
</gene>
<dbReference type="PANTHER" id="PTHR30126">
    <property type="entry name" value="HTH-TYPE TRANSCRIPTIONAL REGULATOR"/>
    <property type="match status" value="1"/>
</dbReference>
<dbReference type="PANTHER" id="PTHR30126:SF81">
    <property type="entry name" value="HTH-TYPE TRANSCRIPTIONAL REGULATOR ILVY"/>
    <property type="match status" value="1"/>
</dbReference>
<dbReference type="GO" id="GO:0003700">
    <property type="term" value="F:DNA-binding transcription factor activity"/>
    <property type="evidence" value="ECO:0007669"/>
    <property type="project" value="InterPro"/>
</dbReference>
<sequence length="307" mass="34032">MDIRELQLFLKLSETLHYTKTSHLMAISPSALSRTIQRIEDHVGQKLFFRDNRGVVLTPAGSRFREYALTVLENWQVLQDDLTEESRDIKGDLVVYSSVTGCYTILPELLEKCRQLFPGIHINLKTGSAADAVAVVLSGMADLSVAAEPDSLPENLVFLNVTSTPLQLIAPAMECHLTDRMNTGGMAWYEMPLILPEKGLARKRLDRFFRARHIQPDVYAEVDGNEAIIALVSLGFGLGIVPSLVRENSLIQEKIKVLPDVPDLDPYNVGICVNRRKSQTPVLQAFTSLIPKLDGETAYLAGTQEGS</sequence>
<dbReference type="InterPro" id="IPR005119">
    <property type="entry name" value="LysR_subst-bd"/>
</dbReference>
<evidence type="ECO:0000256" key="1">
    <source>
        <dbReference type="ARBA" id="ARBA00009437"/>
    </source>
</evidence>
<keyword evidence="2" id="KW-0805">Transcription regulation</keyword>
<accession>A0A5C1QPW1</accession>
<dbReference type="Gene3D" id="1.10.10.10">
    <property type="entry name" value="Winged helix-like DNA-binding domain superfamily/Winged helix DNA-binding domain"/>
    <property type="match status" value="1"/>
</dbReference>
<dbReference type="SUPFAM" id="SSF46785">
    <property type="entry name" value="Winged helix' DNA-binding domain"/>
    <property type="match status" value="1"/>
</dbReference>
<evidence type="ECO:0000313" key="7">
    <source>
        <dbReference type="Proteomes" id="UP000324209"/>
    </source>
</evidence>
<dbReference type="SUPFAM" id="SSF53850">
    <property type="entry name" value="Periplasmic binding protein-like II"/>
    <property type="match status" value="1"/>
</dbReference>
<dbReference type="InterPro" id="IPR036390">
    <property type="entry name" value="WH_DNA-bd_sf"/>
</dbReference>
<dbReference type="EMBL" id="CP036150">
    <property type="protein sequence ID" value="QEN08644.1"/>
    <property type="molecule type" value="Genomic_DNA"/>
</dbReference>
<keyword evidence="7" id="KW-1185">Reference proteome</keyword>
<dbReference type="Pfam" id="PF00126">
    <property type="entry name" value="HTH_1"/>
    <property type="match status" value="1"/>
</dbReference>
<evidence type="ECO:0000256" key="4">
    <source>
        <dbReference type="ARBA" id="ARBA00023163"/>
    </source>
</evidence>
<dbReference type="KEGG" id="ock:EXM22_11845"/>
<keyword evidence="3" id="KW-0238">DNA-binding</keyword>
<reference evidence="6 7" key="1">
    <citation type="submission" date="2019-02" db="EMBL/GenBank/DDBJ databases">
        <title>Complete Genome Sequence and Methylome Analysis of free living Spirochaetas.</title>
        <authorList>
            <person name="Fomenkov A."/>
            <person name="Dubinina G."/>
            <person name="Leshcheva N."/>
            <person name="Mikheeva N."/>
            <person name="Grabovich M."/>
            <person name="Vincze T."/>
            <person name="Roberts R.J."/>
        </authorList>
    </citation>
    <scope>NUCLEOTIDE SEQUENCE [LARGE SCALE GENOMIC DNA]</scope>
    <source>
        <strain evidence="6 7">K2</strain>
    </source>
</reference>
<protein>
    <submittedName>
        <fullName evidence="6">HTH-type transcriptional activator IlvY</fullName>
    </submittedName>
</protein>
<dbReference type="PROSITE" id="PS50931">
    <property type="entry name" value="HTH_LYSR"/>
    <property type="match status" value="1"/>
</dbReference>
<evidence type="ECO:0000256" key="3">
    <source>
        <dbReference type="ARBA" id="ARBA00023125"/>
    </source>
</evidence>
<dbReference type="Proteomes" id="UP000324209">
    <property type="component" value="Chromosome"/>
</dbReference>
<keyword evidence="4" id="KW-0804">Transcription</keyword>
<dbReference type="InterPro" id="IPR036388">
    <property type="entry name" value="WH-like_DNA-bd_sf"/>
</dbReference>
<dbReference type="Pfam" id="PF03466">
    <property type="entry name" value="LysR_substrate"/>
    <property type="match status" value="1"/>
</dbReference>
<comment type="similarity">
    <text evidence="1">Belongs to the LysR transcriptional regulatory family.</text>
</comment>
<proteinExistence type="inferred from homology"/>
<dbReference type="AlphaFoldDB" id="A0A5C1QPW1"/>
<dbReference type="RefSeq" id="WP_149486725.1">
    <property type="nucleotide sequence ID" value="NZ_CP036150.1"/>
</dbReference>